<organism evidence="1 2">
    <name type="scientific">Coniosporium uncinatum</name>
    <dbReference type="NCBI Taxonomy" id="93489"/>
    <lineage>
        <taxon>Eukaryota</taxon>
        <taxon>Fungi</taxon>
        <taxon>Dikarya</taxon>
        <taxon>Ascomycota</taxon>
        <taxon>Pezizomycotina</taxon>
        <taxon>Dothideomycetes</taxon>
        <taxon>Dothideomycetes incertae sedis</taxon>
        <taxon>Coniosporium</taxon>
    </lineage>
</organism>
<gene>
    <name evidence="1" type="ORF">LTS18_008732</name>
</gene>
<dbReference type="Proteomes" id="UP001186974">
    <property type="component" value="Unassembled WGS sequence"/>
</dbReference>
<proteinExistence type="predicted"/>
<comment type="caution">
    <text evidence="1">The sequence shown here is derived from an EMBL/GenBank/DDBJ whole genome shotgun (WGS) entry which is preliminary data.</text>
</comment>
<sequence>MIPGLTEHHHIIMERLAESAIALVTVNDALLGTLESLEVVILEGLYHVDRGNIRRGWVTMRRAVMAAQLMSLHRPGHYRFKSISDQSDLDPEAMWTCIVSLERVLSLLLGLPTSTSAMSPTVEEATSASAQGSNIHLLLLDVTAKILERNQIHVPQKSLEVTREIDREIVKLTGQMPSTFWQPPAFAGIETNSAKALQETQRIWGHICYYTLVSQLHLPYMLCPSNTPQSTYSKIACVNASREILIRHIAIVTFNPIFPCRRMADFMALVAGMTLTLAHIVSHCQKEMDNLLVHQRPGDRATVERTLECMKSMSELREDVLAAKCAVLLRGLLAVEADAAQGQSYRAHKFQPMGGDHEDDRNVLIITVPYLGAIRIAREGITSVTPLQIAQSCGLQEDVTLGGIGSLHVSSPKVADYSYRNSTSSVAATQASVTQAVDVSSSQQHATYIPPAASGAFTVPQDQFYPDAAASIDDWAFQGFDTAFFDVLMHGAGDEHTNGIGVEDWDSSTFR</sequence>
<name>A0ACC3DA68_9PEZI</name>
<evidence type="ECO:0000313" key="1">
    <source>
        <dbReference type="EMBL" id="KAK3064269.1"/>
    </source>
</evidence>
<reference evidence="1" key="1">
    <citation type="submission" date="2024-09" db="EMBL/GenBank/DDBJ databases">
        <title>Black Yeasts Isolated from many extreme environments.</title>
        <authorList>
            <person name="Coleine C."/>
            <person name="Stajich J.E."/>
            <person name="Selbmann L."/>
        </authorList>
    </citation>
    <scope>NUCLEOTIDE SEQUENCE</scope>
    <source>
        <strain evidence="1">CCFEE 5737</strain>
    </source>
</reference>
<accession>A0ACC3DA68</accession>
<evidence type="ECO:0000313" key="2">
    <source>
        <dbReference type="Proteomes" id="UP001186974"/>
    </source>
</evidence>
<protein>
    <submittedName>
        <fullName evidence="1">Uncharacterized protein</fullName>
    </submittedName>
</protein>
<keyword evidence="2" id="KW-1185">Reference proteome</keyword>
<dbReference type="EMBL" id="JAWDJW010006564">
    <property type="protein sequence ID" value="KAK3064269.1"/>
    <property type="molecule type" value="Genomic_DNA"/>
</dbReference>